<comment type="caution">
    <text evidence="1">The sequence shown here is derived from an EMBL/GenBank/DDBJ whole genome shotgun (WGS) entry which is preliminary data.</text>
</comment>
<evidence type="ECO:0000313" key="1">
    <source>
        <dbReference type="EMBL" id="KKM96338.1"/>
    </source>
</evidence>
<sequence>MILGMIFFFFFSPERMIFSHHFRQIKGHSYQNCPFNSIIYVQRGEISLLYGGDGKFTF</sequence>
<accession>A0A0F9LSI8</accession>
<dbReference type="AlphaFoldDB" id="A0A0F9LSI8"/>
<name>A0A0F9LSI8_9ZZZZ</name>
<organism evidence="1">
    <name type="scientific">marine sediment metagenome</name>
    <dbReference type="NCBI Taxonomy" id="412755"/>
    <lineage>
        <taxon>unclassified sequences</taxon>
        <taxon>metagenomes</taxon>
        <taxon>ecological metagenomes</taxon>
    </lineage>
</organism>
<dbReference type="EMBL" id="LAZR01005895">
    <property type="protein sequence ID" value="KKM96338.1"/>
    <property type="molecule type" value="Genomic_DNA"/>
</dbReference>
<reference evidence="1" key="1">
    <citation type="journal article" date="2015" name="Nature">
        <title>Complex archaea that bridge the gap between prokaryotes and eukaryotes.</title>
        <authorList>
            <person name="Spang A."/>
            <person name="Saw J.H."/>
            <person name="Jorgensen S.L."/>
            <person name="Zaremba-Niedzwiedzka K."/>
            <person name="Martijn J."/>
            <person name="Lind A.E."/>
            <person name="van Eijk R."/>
            <person name="Schleper C."/>
            <person name="Guy L."/>
            <person name="Ettema T.J."/>
        </authorList>
    </citation>
    <scope>NUCLEOTIDE SEQUENCE</scope>
</reference>
<proteinExistence type="predicted"/>
<protein>
    <submittedName>
        <fullName evidence="1">Uncharacterized protein</fullName>
    </submittedName>
</protein>
<gene>
    <name evidence="1" type="ORF">LCGC14_1179150</name>
</gene>